<dbReference type="InterPro" id="IPR016032">
    <property type="entry name" value="Sig_transdc_resp-reg_C-effctor"/>
</dbReference>
<keyword evidence="1 6" id="KW-0597">Phosphoprotein</keyword>
<dbReference type="GO" id="GO:0032993">
    <property type="term" value="C:protein-DNA complex"/>
    <property type="evidence" value="ECO:0007669"/>
    <property type="project" value="TreeGrafter"/>
</dbReference>
<feature type="domain" description="OmpR/PhoB-type" evidence="9">
    <location>
        <begin position="132"/>
        <end position="231"/>
    </location>
</feature>
<dbReference type="Gene3D" id="6.10.250.690">
    <property type="match status" value="1"/>
</dbReference>
<dbReference type="SUPFAM" id="SSF46894">
    <property type="entry name" value="C-terminal effector domain of the bipartite response regulators"/>
    <property type="match status" value="1"/>
</dbReference>
<dbReference type="GO" id="GO:0006355">
    <property type="term" value="P:regulation of DNA-templated transcription"/>
    <property type="evidence" value="ECO:0007669"/>
    <property type="project" value="InterPro"/>
</dbReference>
<keyword evidence="4 7" id="KW-0238">DNA-binding</keyword>
<dbReference type="PROSITE" id="PS50110">
    <property type="entry name" value="RESPONSE_REGULATORY"/>
    <property type="match status" value="1"/>
</dbReference>
<feature type="modified residue" description="4-aspartylphosphate" evidence="6">
    <location>
        <position position="54"/>
    </location>
</feature>
<keyword evidence="2" id="KW-0902">Two-component regulatory system</keyword>
<dbReference type="PROSITE" id="PS51755">
    <property type="entry name" value="OMPR_PHOB"/>
    <property type="match status" value="1"/>
</dbReference>
<dbReference type="PANTHER" id="PTHR48111">
    <property type="entry name" value="REGULATOR OF RPOS"/>
    <property type="match status" value="1"/>
</dbReference>
<evidence type="ECO:0000256" key="6">
    <source>
        <dbReference type="PROSITE-ProRule" id="PRU00169"/>
    </source>
</evidence>
<feature type="domain" description="Response regulatory" evidence="8">
    <location>
        <begin position="5"/>
        <end position="118"/>
    </location>
</feature>
<dbReference type="SMART" id="SM00448">
    <property type="entry name" value="REC"/>
    <property type="match status" value="1"/>
</dbReference>
<dbReference type="KEGG" id="sbd:ATN00_18585"/>
<dbReference type="Pfam" id="PF00486">
    <property type="entry name" value="Trans_reg_C"/>
    <property type="match status" value="1"/>
</dbReference>
<evidence type="ECO:0000256" key="3">
    <source>
        <dbReference type="ARBA" id="ARBA00023015"/>
    </source>
</evidence>
<evidence type="ECO:0000259" key="8">
    <source>
        <dbReference type="PROSITE" id="PS50110"/>
    </source>
</evidence>
<keyword evidence="5" id="KW-0804">Transcription</keyword>
<dbReference type="AlphaFoldDB" id="A0A0S3F335"/>
<evidence type="ECO:0000259" key="9">
    <source>
        <dbReference type="PROSITE" id="PS51755"/>
    </source>
</evidence>
<evidence type="ECO:0000256" key="5">
    <source>
        <dbReference type="ARBA" id="ARBA00023163"/>
    </source>
</evidence>
<sequence length="236" mass="26061">MNHPLILVAERQMELRQDLHAFLEQSGFRTLPVSSARDVWDAITAEPVDALVLDAGLRGADGMDLCGGVRARSDVPIILVGANSTEVDRVVGLELGADDFIAKPYSTREVAARLRAVLRRGRSARALGQRHQTEAHFEGWVVDFARREVRDPDGAPVDFTAAEFSLLSLFLDNARSVVARARLLELNGTRETPSSDRSVDVLVSRLRRKLNHPTRAAPIVTVRGIGYMFSAIVERR</sequence>
<proteinExistence type="predicted"/>
<keyword evidence="11" id="KW-1185">Reference proteome</keyword>
<dbReference type="Gene3D" id="1.10.10.10">
    <property type="entry name" value="Winged helix-like DNA-binding domain superfamily/Winged helix DNA-binding domain"/>
    <property type="match status" value="1"/>
</dbReference>
<dbReference type="InterPro" id="IPR001867">
    <property type="entry name" value="OmpR/PhoB-type_DNA-bd"/>
</dbReference>
<reference evidence="10 11" key="1">
    <citation type="submission" date="2015-11" db="EMBL/GenBank/DDBJ databases">
        <title>A Two-component Flavoprotein Monooxygenase System MeaXY Responsible for para-Hydroxylation of 2-Methyl-6-ethylaniline and 2,6-Diethylaniline in Sphingobium baderi DE-13.</title>
        <authorList>
            <person name="Cheng M."/>
            <person name="Meng Q."/>
            <person name="Yang Y."/>
            <person name="Chu C."/>
            <person name="Yan X."/>
            <person name="He J."/>
            <person name="Li S."/>
        </authorList>
    </citation>
    <scope>NUCLEOTIDE SEQUENCE [LARGE SCALE GENOMIC DNA]</scope>
    <source>
        <strain evidence="10 11">DE-13</strain>
    </source>
</reference>
<dbReference type="Proteomes" id="UP000056968">
    <property type="component" value="Chromosome"/>
</dbReference>
<dbReference type="InterPro" id="IPR001789">
    <property type="entry name" value="Sig_transdc_resp-reg_receiver"/>
</dbReference>
<dbReference type="Pfam" id="PF00072">
    <property type="entry name" value="Response_reg"/>
    <property type="match status" value="1"/>
</dbReference>
<gene>
    <name evidence="10" type="ORF">ATN00_18585</name>
</gene>
<accession>A0A0S3F335</accession>
<protein>
    <submittedName>
        <fullName evidence="10">PhoB family transcriptional regulator</fullName>
    </submittedName>
</protein>
<dbReference type="SMART" id="SM00862">
    <property type="entry name" value="Trans_reg_C"/>
    <property type="match status" value="1"/>
</dbReference>
<evidence type="ECO:0000256" key="1">
    <source>
        <dbReference type="ARBA" id="ARBA00022553"/>
    </source>
</evidence>
<evidence type="ECO:0000256" key="4">
    <source>
        <dbReference type="ARBA" id="ARBA00023125"/>
    </source>
</evidence>
<keyword evidence="3" id="KW-0805">Transcription regulation</keyword>
<dbReference type="OrthoDB" id="2181430at2"/>
<dbReference type="EMBL" id="CP013264">
    <property type="protein sequence ID" value="ALR22008.1"/>
    <property type="molecule type" value="Genomic_DNA"/>
</dbReference>
<dbReference type="GO" id="GO:0005829">
    <property type="term" value="C:cytosol"/>
    <property type="evidence" value="ECO:0007669"/>
    <property type="project" value="TreeGrafter"/>
</dbReference>
<evidence type="ECO:0000313" key="11">
    <source>
        <dbReference type="Proteomes" id="UP000056968"/>
    </source>
</evidence>
<dbReference type="InterPro" id="IPR011006">
    <property type="entry name" value="CheY-like_superfamily"/>
</dbReference>
<evidence type="ECO:0000256" key="7">
    <source>
        <dbReference type="PROSITE-ProRule" id="PRU01091"/>
    </source>
</evidence>
<evidence type="ECO:0000313" key="10">
    <source>
        <dbReference type="EMBL" id="ALR22008.1"/>
    </source>
</evidence>
<dbReference type="PANTHER" id="PTHR48111:SF4">
    <property type="entry name" value="DNA-BINDING DUAL TRANSCRIPTIONAL REGULATOR OMPR"/>
    <property type="match status" value="1"/>
</dbReference>
<dbReference type="GO" id="GO:0000156">
    <property type="term" value="F:phosphorelay response regulator activity"/>
    <property type="evidence" value="ECO:0007669"/>
    <property type="project" value="TreeGrafter"/>
</dbReference>
<dbReference type="STRING" id="1332080.ATN00_18585"/>
<feature type="DNA-binding region" description="OmpR/PhoB-type" evidence="7">
    <location>
        <begin position="132"/>
        <end position="231"/>
    </location>
</feature>
<dbReference type="SUPFAM" id="SSF52172">
    <property type="entry name" value="CheY-like"/>
    <property type="match status" value="1"/>
</dbReference>
<name>A0A0S3F335_9SPHN</name>
<organism evidence="10 11">
    <name type="scientific">Sphingobium baderi</name>
    <dbReference type="NCBI Taxonomy" id="1332080"/>
    <lineage>
        <taxon>Bacteria</taxon>
        <taxon>Pseudomonadati</taxon>
        <taxon>Pseudomonadota</taxon>
        <taxon>Alphaproteobacteria</taxon>
        <taxon>Sphingomonadales</taxon>
        <taxon>Sphingomonadaceae</taxon>
        <taxon>Sphingobium</taxon>
    </lineage>
</organism>
<dbReference type="Gene3D" id="3.40.50.2300">
    <property type="match status" value="1"/>
</dbReference>
<dbReference type="GO" id="GO:0000976">
    <property type="term" value="F:transcription cis-regulatory region binding"/>
    <property type="evidence" value="ECO:0007669"/>
    <property type="project" value="TreeGrafter"/>
</dbReference>
<evidence type="ECO:0000256" key="2">
    <source>
        <dbReference type="ARBA" id="ARBA00023012"/>
    </source>
</evidence>
<dbReference type="CDD" id="cd00383">
    <property type="entry name" value="trans_reg_C"/>
    <property type="match status" value="1"/>
</dbReference>
<dbReference type="RefSeq" id="WP_062067578.1">
    <property type="nucleotide sequence ID" value="NZ_CP013264.1"/>
</dbReference>
<dbReference type="InterPro" id="IPR036388">
    <property type="entry name" value="WH-like_DNA-bd_sf"/>
</dbReference>
<dbReference type="InterPro" id="IPR039420">
    <property type="entry name" value="WalR-like"/>
</dbReference>